<dbReference type="Gene3D" id="3.20.20.450">
    <property type="entry name" value="EAL domain"/>
    <property type="match status" value="1"/>
</dbReference>
<evidence type="ECO:0000313" key="3">
    <source>
        <dbReference type="EMBL" id="NDY96904.1"/>
    </source>
</evidence>
<gene>
    <name evidence="3" type="ORF">G3I74_14320</name>
</gene>
<dbReference type="PROSITE" id="PS50883">
    <property type="entry name" value="EAL"/>
    <property type="match status" value="1"/>
</dbReference>
<comment type="caution">
    <text evidence="3">The sequence shown here is derived from an EMBL/GenBank/DDBJ whole genome shotgun (WGS) entry which is preliminary data.</text>
</comment>
<dbReference type="InterPro" id="IPR035919">
    <property type="entry name" value="EAL_sf"/>
</dbReference>
<dbReference type="SUPFAM" id="SSF141868">
    <property type="entry name" value="EAL domain-like"/>
    <property type="match status" value="1"/>
</dbReference>
<protein>
    <submittedName>
        <fullName evidence="3">EAL domain-containing protein</fullName>
    </submittedName>
</protein>
<dbReference type="GO" id="GO:0071111">
    <property type="term" value="F:cyclic-guanylate-specific phosphodiesterase activity"/>
    <property type="evidence" value="ECO:0007669"/>
    <property type="project" value="InterPro"/>
</dbReference>
<organism evidence="3 4">
    <name type="scientific">Wenzhouxiangella limi</name>
    <dbReference type="NCBI Taxonomy" id="2707351"/>
    <lineage>
        <taxon>Bacteria</taxon>
        <taxon>Pseudomonadati</taxon>
        <taxon>Pseudomonadota</taxon>
        <taxon>Gammaproteobacteria</taxon>
        <taxon>Chromatiales</taxon>
        <taxon>Wenzhouxiangellaceae</taxon>
        <taxon>Wenzhouxiangella</taxon>
    </lineage>
</organism>
<keyword evidence="4" id="KW-1185">Reference proteome</keyword>
<reference evidence="3 4" key="1">
    <citation type="submission" date="2020-02" db="EMBL/GenBank/DDBJ databases">
        <authorList>
            <person name="Zhang X.-Y."/>
        </authorList>
    </citation>
    <scope>NUCLEOTIDE SEQUENCE [LARGE SCALE GENOMIC DNA]</scope>
    <source>
        <strain evidence="3 4">C33</strain>
    </source>
</reference>
<dbReference type="InterPro" id="IPR050706">
    <property type="entry name" value="Cyclic-di-GMP_PDE-like"/>
</dbReference>
<sequence>MKLEEFISELVSAYESFTSSDRDAPSGCFCLMLDHWDRLRGQHGYRGLLEVLRQFFDLVDKHLDVEVCVTRLNERCIVGLLPHSSVRTTEKQMAKLFKLLAESTFDVRKESLAVSVTLGYVEFDHRFTDADRLLLSLVRGTEKTSAAGGNEIRQIKPDVSADQASGSDRQMLGLLMESLRKDAIKVLFQPIMATASEPAQSFQALPRLVAADGSLIAAAAFISPAREAGVLATLDRWMISHCANLLANEYQFLPIRLFLSQGDSLIQQPERRDWLEKLTEKNRSLSGKLALDFALPDVLGNIKGARELFVLLDRLGIEICVSQVDEHSRWDLLVDELPADFIKMSPGFVRRLAEEETLEHAFRKASTPARERGAKIIMPMVEDAGMAANLWRVGADYMQGFMIQEAQDKIDLGD</sequence>
<dbReference type="Pfam" id="PF00563">
    <property type="entry name" value="EAL"/>
    <property type="match status" value="1"/>
</dbReference>
<dbReference type="RefSeq" id="WP_164212290.1">
    <property type="nucleotide sequence ID" value="NZ_JAAGSC010000044.1"/>
</dbReference>
<dbReference type="EMBL" id="JAAGSC010000044">
    <property type="protein sequence ID" value="NDY96904.1"/>
    <property type="molecule type" value="Genomic_DNA"/>
</dbReference>
<evidence type="ECO:0000313" key="4">
    <source>
        <dbReference type="Proteomes" id="UP000484885"/>
    </source>
</evidence>
<evidence type="ECO:0000259" key="2">
    <source>
        <dbReference type="PROSITE" id="PS50887"/>
    </source>
</evidence>
<proteinExistence type="predicted"/>
<dbReference type="SUPFAM" id="SSF55073">
    <property type="entry name" value="Nucleotide cyclase"/>
    <property type="match status" value="1"/>
</dbReference>
<dbReference type="PROSITE" id="PS50007">
    <property type="entry name" value="PIPLC_X_DOMAIN"/>
    <property type="match status" value="1"/>
</dbReference>
<feature type="domain" description="EAL" evidence="1">
    <location>
        <begin position="168"/>
        <end position="414"/>
    </location>
</feature>
<dbReference type="AlphaFoldDB" id="A0A845V2H0"/>
<name>A0A845V2H0_9GAMM</name>
<dbReference type="InterPro" id="IPR000160">
    <property type="entry name" value="GGDEF_dom"/>
</dbReference>
<dbReference type="InterPro" id="IPR029787">
    <property type="entry name" value="Nucleotide_cyclase"/>
</dbReference>
<dbReference type="PANTHER" id="PTHR33121">
    <property type="entry name" value="CYCLIC DI-GMP PHOSPHODIESTERASE PDEF"/>
    <property type="match status" value="1"/>
</dbReference>
<dbReference type="Proteomes" id="UP000484885">
    <property type="component" value="Unassembled WGS sequence"/>
</dbReference>
<dbReference type="InterPro" id="IPR043128">
    <property type="entry name" value="Rev_trsase/Diguanyl_cyclase"/>
</dbReference>
<dbReference type="SMART" id="SM00052">
    <property type="entry name" value="EAL"/>
    <property type="match status" value="1"/>
</dbReference>
<dbReference type="InterPro" id="IPR001633">
    <property type="entry name" value="EAL_dom"/>
</dbReference>
<dbReference type="PANTHER" id="PTHR33121:SF70">
    <property type="entry name" value="SIGNALING PROTEIN YKOW"/>
    <property type="match status" value="1"/>
</dbReference>
<dbReference type="PROSITE" id="PS50887">
    <property type="entry name" value="GGDEF"/>
    <property type="match status" value="1"/>
</dbReference>
<dbReference type="Gene3D" id="3.30.70.270">
    <property type="match status" value="1"/>
</dbReference>
<feature type="domain" description="GGDEF" evidence="2">
    <location>
        <begin position="24"/>
        <end position="157"/>
    </location>
</feature>
<accession>A0A845V2H0</accession>
<evidence type="ECO:0000259" key="1">
    <source>
        <dbReference type="PROSITE" id="PS50883"/>
    </source>
</evidence>